<evidence type="ECO:0000313" key="3">
    <source>
        <dbReference type="EMBL" id="MBB3902185.1"/>
    </source>
</evidence>
<proteinExistence type="predicted"/>
<protein>
    <recommendedName>
        <fullName evidence="1">DUF6894 domain-containing protein</fullName>
    </recommendedName>
</protein>
<organism evidence="3 4">
    <name type="scientific">Methylobacterium brachythecii</name>
    <dbReference type="NCBI Taxonomy" id="1176177"/>
    <lineage>
        <taxon>Bacteria</taxon>
        <taxon>Pseudomonadati</taxon>
        <taxon>Pseudomonadota</taxon>
        <taxon>Alphaproteobacteria</taxon>
        <taxon>Hyphomicrobiales</taxon>
        <taxon>Methylobacteriaceae</taxon>
        <taxon>Methylobacterium</taxon>
    </lineage>
</organism>
<sequence length="66" mass="7450">MLIRDEEGDELPDMAAAEALVAEILRDMLRLPHVYGPPRRWRRDVFVVTDETGAVVAEIPYANVLS</sequence>
<evidence type="ECO:0000313" key="4">
    <source>
        <dbReference type="Proteomes" id="UP000517759"/>
    </source>
</evidence>
<dbReference type="EMBL" id="JACIDN010000003">
    <property type="protein sequence ID" value="MBB3902185.1"/>
    <property type="molecule type" value="Genomic_DNA"/>
</dbReference>
<reference evidence="2" key="1">
    <citation type="journal article" date="2014" name="Int. J. Syst. Evol. Microbiol.">
        <title>Complete genome of a new Firmicutes species belonging to the dominant human colonic microbiota ('Ruminococcus bicirculans') reveals two chromosomes and a selective capacity to utilize plant glucans.</title>
        <authorList>
            <consortium name="NISC Comparative Sequencing Program"/>
            <person name="Wegmann U."/>
            <person name="Louis P."/>
            <person name="Goesmann A."/>
            <person name="Henrissat B."/>
            <person name="Duncan S.H."/>
            <person name="Flint H.J."/>
        </authorList>
    </citation>
    <scope>NUCLEOTIDE SEQUENCE</scope>
    <source>
        <strain evidence="2">NBRC 107710</strain>
    </source>
</reference>
<evidence type="ECO:0000313" key="2">
    <source>
        <dbReference type="EMBL" id="GLS42030.1"/>
    </source>
</evidence>
<evidence type="ECO:0000313" key="5">
    <source>
        <dbReference type="Proteomes" id="UP001156881"/>
    </source>
</evidence>
<reference evidence="3 4" key="3">
    <citation type="submission" date="2020-08" db="EMBL/GenBank/DDBJ databases">
        <title>Genomic Encyclopedia of Type Strains, Phase IV (KMG-IV): sequencing the most valuable type-strain genomes for metagenomic binning, comparative biology and taxonomic classification.</title>
        <authorList>
            <person name="Goeker M."/>
        </authorList>
    </citation>
    <scope>NUCLEOTIDE SEQUENCE [LARGE SCALE GENOMIC DNA]</scope>
    <source>
        <strain evidence="3 4">DSM 24105</strain>
    </source>
</reference>
<dbReference type="EMBL" id="BSPG01000001">
    <property type="protein sequence ID" value="GLS42030.1"/>
    <property type="molecule type" value="Genomic_DNA"/>
</dbReference>
<dbReference type="Proteomes" id="UP000517759">
    <property type="component" value="Unassembled WGS sequence"/>
</dbReference>
<comment type="caution">
    <text evidence="3">The sequence shown here is derived from an EMBL/GenBank/DDBJ whole genome shotgun (WGS) entry which is preliminary data.</text>
</comment>
<evidence type="ECO:0000259" key="1">
    <source>
        <dbReference type="Pfam" id="PF21834"/>
    </source>
</evidence>
<accession>A0A7W6AF70</accession>
<feature type="domain" description="DUF6894" evidence="1">
    <location>
        <begin position="2"/>
        <end position="61"/>
    </location>
</feature>
<name>A0A7W6AF70_9HYPH</name>
<keyword evidence="5" id="KW-1185">Reference proteome</keyword>
<reference evidence="2" key="4">
    <citation type="submission" date="2023-01" db="EMBL/GenBank/DDBJ databases">
        <title>Draft genome sequence of Methylobacterium brachythecii strain NBRC 107710.</title>
        <authorList>
            <person name="Sun Q."/>
            <person name="Mori K."/>
        </authorList>
    </citation>
    <scope>NUCLEOTIDE SEQUENCE</scope>
    <source>
        <strain evidence="2">NBRC 107710</strain>
    </source>
</reference>
<dbReference type="Pfam" id="PF21834">
    <property type="entry name" value="DUF6894"/>
    <property type="match status" value="1"/>
</dbReference>
<reference evidence="5" key="2">
    <citation type="journal article" date="2019" name="Int. J. Syst. Evol. Microbiol.">
        <title>The Global Catalogue of Microorganisms (GCM) 10K type strain sequencing project: providing services to taxonomists for standard genome sequencing and annotation.</title>
        <authorList>
            <consortium name="The Broad Institute Genomics Platform"/>
            <consortium name="The Broad Institute Genome Sequencing Center for Infectious Disease"/>
            <person name="Wu L."/>
            <person name="Ma J."/>
        </authorList>
    </citation>
    <scope>NUCLEOTIDE SEQUENCE [LARGE SCALE GENOMIC DNA]</scope>
    <source>
        <strain evidence="5">NBRC 107710</strain>
    </source>
</reference>
<dbReference type="AlphaFoldDB" id="A0A7W6AF70"/>
<dbReference type="RefSeq" id="WP_183503887.1">
    <property type="nucleotide sequence ID" value="NZ_BSPG01000001.1"/>
</dbReference>
<gene>
    <name evidence="2" type="ORF">GCM10007884_00150</name>
    <name evidence="3" type="ORF">GGR33_001680</name>
</gene>
<dbReference type="InterPro" id="IPR054189">
    <property type="entry name" value="DUF6894"/>
</dbReference>
<dbReference type="Proteomes" id="UP001156881">
    <property type="component" value="Unassembled WGS sequence"/>
</dbReference>